<proteinExistence type="predicted"/>
<dbReference type="EMBL" id="KN839467">
    <property type="protein sequence ID" value="KIJ89732.1"/>
    <property type="molecule type" value="Genomic_DNA"/>
</dbReference>
<reference evidence="2" key="2">
    <citation type="submission" date="2015-01" db="EMBL/GenBank/DDBJ databases">
        <title>Evolutionary Origins and Diversification of the Mycorrhizal Mutualists.</title>
        <authorList>
            <consortium name="DOE Joint Genome Institute"/>
            <consortium name="Mycorrhizal Genomics Consortium"/>
            <person name="Kohler A."/>
            <person name="Kuo A."/>
            <person name="Nagy L.G."/>
            <person name="Floudas D."/>
            <person name="Copeland A."/>
            <person name="Barry K.W."/>
            <person name="Cichocki N."/>
            <person name="Veneault-Fourrey C."/>
            <person name="LaButti K."/>
            <person name="Lindquist E.A."/>
            <person name="Lipzen A."/>
            <person name="Lundell T."/>
            <person name="Morin E."/>
            <person name="Murat C."/>
            <person name="Riley R."/>
            <person name="Ohm R."/>
            <person name="Sun H."/>
            <person name="Tunlid A."/>
            <person name="Henrissat B."/>
            <person name="Grigoriev I.V."/>
            <person name="Hibbett D.S."/>
            <person name="Martin F."/>
        </authorList>
    </citation>
    <scope>NUCLEOTIDE SEQUENCE [LARGE SCALE GENOMIC DNA]</scope>
    <source>
        <strain evidence="2">LaAM-08-1</strain>
    </source>
</reference>
<gene>
    <name evidence="1" type="ORF">K443DRAFT_44976</name>
</gene>
<dbReference type="AlphaFoldDB" id="A0A0C9WZA0"/>
<feature type="non-terminal residue" evidence="1">
    <location>
        <position position="1"/>
    </location>
</feature>
<protein>
    <submittedName>
        <fullName evidence="1">Uncharacterized protein</fullName>
    </submittedName>
</protein>
<evidence type="ECO:0000313" key="2">
    <source>
        <dbReference type="Proteomes" id="UP000054477"/>
    </source>
</evidence>
<keyword evidence="2" id="KW-1185">Reference proteome</keyword>
<dbReference type="OrthoDB" id="10376527at2759"/>
<reference evidence="1 2" key="1">
    <citation type="submission" date="2014-04" db="EMBL/GenBank/DDBJ databases">
        <authorList>
            <consortium name="DOE Joint Genome Institute"/>
            <person name="Kuo A."/>
            <person name="Kohler A."/>
            <person name="Nagy L.G."/>
            <person name="Floudas D."/>
            <person name="Copeland A."/>
            <person name="Barry K.W."/>
            <person name="Cichocki N."/>
            <person name="Veneault-Fourrey C."/>
            <person name="LaButti K."/>
            <person name="Lindquist E.A."/>
            <person name="Lipzen A."/>
            <person name="Lundell T."/>
            <person name="Morin E."/>
            <person name="Murat C."/>
            <person name="Sun H."/>
            <person name="Tunlid A."/>
            <person name="Henrissat B."/>
            <person name="Grigoriev I.V."/>
            <person name="Hibbett D.S."/>
            <person name="Martin F."/>
            <person name="Nordberg H.P."/>
            <person name="Cantor M.N."/>
            <person name="Hua S.X."/>
        </authorList>
    </citation>
    <scope>NUCLEOTIDE SEQUENCE [LARGE SCALE GENOMIC DNA]</scope>
    <source>
        <strain evidence="1 2">LaAM-08-1</strain>
    </source>
</reference>
<dbReference type="HOGENOM" id="CLU_169136_0_0_1"/>
<evidence type="ECO:0000313" key="1">
    <source>
        <dbReference type="EMBL" id="KIJ89732.1"/>
    </source>
</evidence>
<sequence>FSNLIFNMCFPSSGQVTLQAAFVEKMVGRILSSGRVGRSLKRSQPDLIFPQRSGDASVIGADEPSLQPRAKRQKQVCVCS</sequence>
<dbReference type="Proteomes" id="UP000054477">
    <property type="component" value="Unassembled WGS sequence"/>
</dbReference>
<organism evidence="1 2">
    <name type="scientific">Laccaria amethystina LaAM-08-1</name>
    <dbReference type="NCBI Taxonomy" id="1095629"/>
    <lineage>
        <taxon>Eukaryota</taxon>
        <taxon>Fungi</taxon>
        <taxon>Dikarya</taxon>
        <taxon>Basidiomycota</taxon>
        <taxon>Agaricomycotina</taxon>
        <taxon>Agaricomycetes</taxon>
        <taxon>Agaricomycetidae</taxon>
        <taxon>Agaricales</taxon>
        <taxon>Agaricineae</taxon>
        <taxon>Hydnangiaceae</taxon>
        <taxon>Laccaria</taxon>
    </lineage>
</organism>
<accession>A0A0C9WZA0</accession>
<feature type="non-terminal residue" evidence="1">
    <location>
        <position position="80"/>
    </location>
</feature>
<name>A0A0C9WZA0_9AGAR</name>